<dbReference type="EMBL" id="FOKG01000004">
    <property type="protein sequence ID" value="SFB07711.1"/>
    <property type="molecule type" value="Genomic_DNA"/>
</dbReference>
<sequence length="205" mass="21111">MSSVVAGLGAVLFIAGCGAGQITQTDTQEAAINGAAANAGTLAIRDAELVFPEAVSTTESGQPVYYYPSGSQAIAELVIVNEGATDDELVSVTSEAAGNVSVQGDRDVVQRSTLVIGPIGEDVNADLPQSASVPPPSEEQVDDQVGHASIVLEQLTREIWPGQSVPVTFTFKNAGSVTVDMPVGAPTHSRVTEEHGEHEDSSSSH</sequence>
<reference evidence="3" key="1">
    <citation type="submission" date="2016-10" db="EMBL/GenBank/DDBJ databases">
        <authorList>
            <person name="Varghese N."/>
            <person name="Submissions S."/>
        </authorList>
    </citation>
    <scope>NUCLEOTIDE SEQUENCE [LARGE SCALE GENOMIC DNA]</scope>
    <source>
        <strain evidence="3">CGMCC 4.3568</strain>
    </source>
</reference>
<gene>
    <name evidence="2" type="ORF">SAMN05216266_104203</name>
</gene>
<feature type="region of interest" description="Disordered" evidence="1">
    <location>
        <begin position="182"/>
        <end position="205"/>
    </location>
</feature>
<dbReference type="InterPro" id="IPR058248">
    <property type="entry name" value="Lxx211020-like"/>
</dbReference>
<dbReference type="PANTHER" id="PTHR36302">
    <property type="entry name" value="BLR7088 PROTEIN"/>
    <property type="match status" value="1"/>
</dbReference>
<feature type="region of interest" description="Disordered" evidence="1">
    <location>
        <begin position="121"/>
        <end position="141"/>
    </location>
</feature>
<evidence type="ECO:0000256" key="1">
    <source>
        <dbReference type="SAM" id="MobiDB-lite"/>
    </source>
</evidence>
<evidence type="ECO:0000313" key="3">
    <source>
        <dbReference type="Proteomes" id="UP000243799"/>
    </source>
</evidence>
<dbReference type="Proteomes" id="UP000243799">
    <property type="component" value="Unassembled WGS sequence"/>
</dbReference>
<dbReference type="SUPFAM" id="SSF110087">
    <property type="entry name" value="DR1885-like metal-binding protein"/>
    <property type="match status" value="1"/>
</dbReference>
<dbReference type="Gene3D" id="2.60.40.1890">
    <property type="entry name" value="PCu(A)C copper chaperone"/>
    <property type="match status" value="1"/>
</dbReference>
<name>A0A1I0Y343_9PSEU</name>
<dbReference type="InterPro" id="IPR036182">
    <property type="entry name" value="PCuAC_sf"/>
</dbReference>
<feature type="compositionally biased region" description="Basic and acidic residues" evidence="1">
    <location>
        <begin position="190"/>
        <end position="205"/>
    </location>
</feature>
<keyword evidence="3" id="KW-1185">Reference proteome</keyword>
<protein>
    <submittedName>
        <fullName evidence="2">Copper(I)-binding protein</fullName>
    </submittedName>
</protein>
<accession>A0A1I0Y343</accession>
<dbReference type="OrthoDB" id="5188566at2"/>
<evidence type="ECO:0000313" key="2">
    <source>
        <dbReference type="EMBL" id="SFB07711.1"/>
    </source>
</evidence>
<proteinExistence type="predicted"/>
<dbReference type="InterPro" id="IPR007410">
    <property type="entry name" value="LpqE-like"/>
</dbReference>
<dbReference type="STRING" id="490629.SAMN05216266_104203"/>
<dbReference type="AlphaFoldDB" id="A0A1I0Y343"/>
<dbReference type="PANTHER" id="PTHR36302:SF1">
    <property type="entry name" value="COPPER CHAPERONE PCU(A)C"/>
    <property type="match status" value="1"/>
</dbReference>
<organism evidence="2 3">
    <name type="scientific">Amycolatopsis marina</name>
    <dbReference type="NCBI Taxonomy" id="490629"/>
    <lineage>
        <taxon>Bacteria</taxon>
        <taxon>Bacillati</taxon>
        <taxon>Actinomycetota</taxon>
        <taxon>Actinomycetes</taxon>
        <taxon>Pseudonocardiales</taxon>
        <taxon>Pseudonocardiaceae</taxon>
        <taxon>Amycolatopsis</taxon>
    </lineage>
</organism>
<dbReference type="Pfam" id="PF04314">
    <property type="entry name" value="PCuAC"/>
    <property type="match status" value="1"/>
</dbReference>